<dbReference type="Pfam" id="PF07314">
    <property type="entry name" value="Lit"/>
    <property type="match status" value="1"/>
</dbReference>
<name>A0A927C3R7_9GAMM</name>
<dbReference type="RefSeq" id="WP_190764790.1">
    <property type="nucleotide sequence ID" value="NZ_JACXLD010000004.1"/>
</dbReference>
<dbReference type="Proteomes" id="UP000610558">
    <property type="component" value="Unassembled WGS sequence"/>
</dbReference>
<organism evidence="2 3">
    <name type="scientific">Spongiibacter pelagi</name>
    <dbReference type="NCBI Taxonomy" id="2760804"/>
    <lineage>
        <taxon>Bacteria</taxon>
        <taxon>Pseudomonadati</taxon>
        <taxon>Pseudomonadota</taxon>
        <taxon>Gammaproteobacteria</taxon>
        <taxon>Cellvibrionales</taxon>
        <taxon>Spongiibacteraceae</taxon>
        <taxon>Spongiibacter</taxon>
    </lineage>
</organism>
<feature type="transmembrane region" description="Helical" evidence="1">
    <location>
        <begin position="215"/>
        <end position="238"/>
    </location>
</feature>
<keyword evidence="1" id="KW-0472">Membrane</keyword>
<feature type="transmembrane region" description="Helical" evidence="1">
    <location>
        <begin position="160"/>
        <end position="179"/>
    </location>
</feature>
<keyword evidence="1" id="KW-0812">Transmembrane</keyword>
<protein>
    <submittedName>
        <fullName evidence="2">DUF1461 domain-containing protein</fullName>
    </submittedName>
</protein>
<feature type="transmembrane region" description="Helical" evidence="1">
    <location>
        <begin position="12"/>
        <end position="33"/>
    </location>
</feature>
<dbReference type="AlphaFoldDB" id="A0A927C3R7"/>
<gene>
    <name evidence="2" type="ORF">IB286_09400</name>
</gene>
<dbReference type="InterPro" id="IPR010178">
    <property type="entry name" value="Lit"/>
</dbReference>
<sequence>MNPSARRFITNPLYALLSLIVSLGLAWQCLALMDYGYGFWHDHAGIGENIDQYGPENRYRSGFEHTSREQRIRLFSEIVESVHHNGNGLEAIHYQADKPPASTSLSIPLLHRAELVHLQDVANLIHTLEISLAVLTVFWVLWSGLGLCRQWPLPNLKQQAISAIVLCIALTLLLALFGFEKVFYQLHIWIFPDNHQWFFYYQDSLMSTMMKAPDLFAYIGLTLGLLGVAFFIAQAMIIQSLKKIKTATKP</sequence>
<proteinExistence type="predicted"/>
<evidence type="ECO:0000256" key="1">
    <source>
        <dbReference type="SAM" id="Phobius"/>
    </source>
</evidence>
<comment type="caution">
    <text evidence="2">The sequence shown here is derived from an EMBL/GenBank/DDBJ whole genome shotgun (WGS) entry which is preliminary data.</text>
</comment>
<feature type="transmembrane region" description="Helical" evidence="1">
    <location>
        <begin position="130"/>
        <end position="148"/>
    </location>
</feature>
<keyword evidence="1" id="KW-1133">Transmembrane helix</keyword>
<evidence type="ECO:0000313" key="2">
    <source>
        <dbReference type="EMBL" id="MBD2859221.1"/>
    </source>
</evidence>
<dbReference type="EMBL" id="JACXLD010000004">
    <property type="protein sequence ID" value="MBD2859221.1"/>
    <property type="molecule type" value="Genomic_DNA"/>
</dbReference>
<accession>A0A927C3R7</accession>
<keyword evidence="3" id="KW-1185">Reference proteome</keyword>
<evidence type="ECO:0000313" key="3">
    <source>
        <dbReference type="Proteomes" id="UP000610558"/>
    </source>
</evidence>
<reference evidence="2" key="1">
    <citation type="submission" date="2020-09" db="EMBL/GenBank/DDBJ databases">
        <authorList>
            <person name="Yoon J.-W."/>
        </authorList>
    </citation>
    <scope>NUCLEOTIDE SEQUENCE</scope>
    <source>
        <strain evidence="2">KMU-158</strain>
    </source>
</reference>